<evidence type="ECO:0000256" key="11">
    <source>
        <dbReference type="ARBA" id="ARBA00023180"/>
    </source>
</evidence>
<evidence type="ECO:0000256" key="3">
    <source>
        <dbReference type="ARBA" id="ARBA00022679"/>
    </source>
</evidence>
<dbReference type="PROSITE" id="PS00108">
    <property type="entry name" value="PROTEIN_KINASE_ST"/>
    <property type="match status" value="1"/>
</dbReference>
<evidence type="ECO:0000256" key="13">
    <source>
        <dbReference type="SAM" id="MobiDB-lite"/>
    </source>
</evidence>
<dbReference type="InParanoid" id="A0A5E4END3"/>
<evidence type="ECO:0000313" key="17">
    <source>
        <dbReference type="Proteomes" id="UP000327085"/>
    </source>
</evidence>
<dbReference type="FunFam" id="1.10.510.10:FF:000252">
    <property type="entry name" value="Receptor-like protein kinase FERONIA"/>
    <property type="match status" value="1"/>
</dbReference>
<organism evidence="16 17">
    <name type="scientific">Prunus dulcis</name>
    <name type="common">Almond</name>
    <name type="synonym">Amygdalus dulcis</name>
    <dbReference type="NCBI Taxonomy" id="3755"/>
    <lineage>
        <taxon>Eukaryota</taxon>
        <taxon>Viridiplantae</taxon>
        <taxon>Streptophyta</taxon>
        <taxon>Embryophyta</taxon>
        <taxon>Tracheophyta</taxon>
        <taxon>Spermatophyta</taxon>
        <taxon>Magnoliopsida</taxon>
        <taxon>eudicotyledons</taxon>
        <taxon>Gunneridae</taxon>
        <taxon>Pentapetalae</taxon>
        <taxon>rosids</taxon>
        <taxon>fabids</taxon>
        <taxon>Rosales</taxon>
        <taxon>Rosaceae</taxon>
        <taxon>Amygdaloideae</taxon>
        <taxon>Amygdaleae</taxon>
        <taxon>Prunus</taxon>
    </lineage>
</organism>
<dbReference type="InterPro" id="IPR017441">
    <property type="entry name" value="Protein_kinase_ATP_BS"/>
</dbReference>
<dbReference type="GO" id="GO:0009506">
    <property type="term" value="C:plasmodesma"/>
    <property type="evidence" value="ECO:0007669"/>
    <property type="project" value="TreeGrafter"/>
</dbReference>
<evidence type="ECO:0000256" key="4">
    <source>
        <dbReference type="ARBA" id="ARBA00022692"/>
    </source>
</evidence>
<evidence type="ECO:0000256" key="10">
    <source>
        <dbReference type="ARBA" id="ARBA00023136"/>
    </source>
</evidence>
<keyword evidence="4 14" id="KW-0812">Transmembrane</keyword>
<dbReference type="PANTHER" id="PTHR27003:SF398">
    <property type="entry name" value="PROTEIN KINASE DOMAIN-CONTAINING PROTEIN"/>
    <property type="match status" value="1"/>
</dbReference>
<dbReference type="InterPro" id="IPR000719">
    <property type="entry name" value="Prot_kinase_dom"/>
</dbReference>
<dbReference type="InterPro" id="IPR008271">
    <property type="entry name" value="Ser/Thr_kinase_AS"/>
</dbReference>
<dbReference type="EMBL" id="CABIKO010000024">
    <property type="protein sequence ID" value="VVA17245.1"/>
    <property type="molecule type" value="Genomic_DNA"/>
</dbReference>
<dbReference type="SUPFAM" id="SSF56112">
    <property type="entry name" value="Protein kinase-like (PK-like)"/>
    <property type="match status" value="1"/>
</dbReference>
<reference evidence="17" key="1">
    <citation type="journal article" date="2020" name="Plant J.">
        <title>Transposons played a major role in the diversification between the closely related almond and peach genomes: results from the almond genome sequence.</title>
        <authorList>
            <person name="Alioto T."/>
            <person name="Alexiou K.G."/>
            <person name="Bardil A."/>
            <person name="Barteri F."/>
            <person name="Castanera R."/>
            <person name="Cruz F."/>
            <person name="Dhingra A."/>
            <person name="Duval H."/>
            <person name="Fernandez I Marti A."/>
            <person name="Frias L."/>
            <person name="Galan B."/>
            <person name="Garcia J.L."/>
            <person name="Howad W."/>
            <person name="Gomez-Garrido J."/>
            <person name="Gut M."/>
            <person name="Julca I."/>
            <person name="Morata J."/>
            <person name="Puigdomenech P."/>
            <person name="Ribeca P."/>
            <person name="Rubio Cabetas M.J."/>
            <person name="Vlasova A."/>
            <person name="Wirthensohn M."/>
            <person name="Garcia-Mas J."/>
            <person name="Gabaldon T."/>
            <person name="Casacuberta J.M."/>
            <person name="Arus P."/>
        </authorList>
    </citation>
    <scope>NUCLEOTIDE SEQUENCE [LARGE SCALE GENOMIC DNA]</scope>
    <source>
        <strain evidence="17">cv. Texas</strain>
    </source>
</reference>
<dbReference type="OMA" id="HFCAFEE"/>
<dbReference type="GO" id="GO:0004674">
    <property type="term" value="F:protein serine/threonine kinase activity"/>
    <property type="evidence" value="ECO:0007669"/>
    <property type="project" value="UniProtKB-KW"/>
</dbReference>
<evidence type="ECO:0000256" key="2">
    <source>
        <dbReference type="ARBA" id="ARBA00022527"/>
    </source>
</evidence>
<name>A0A5E4END3_PRUDU</name>
<dbReference type="FunCoup" id="A0A5E4END3">
    <property type="interactions" value="191"/>
</dbReference>
<feature type="transmembrane region" description="Helical" evidence="14">
    <location>
        <begin position="456"/>
        <end position="481"/>
    </location>
</feature>
<dbReference type="InterPro" id="IPR001245">
    <property type="entry name" value="Ser-Thr/Tyr_kinase_cat_dom"/>
</dbReference>
<feature type="region of interest" description="Disordered" evidence="13">
    <location>
        <begin position="1"/>
        <end position="45"/>
    </location>
</feature>
<evidence type="ECO:0000256" key="6">
    <source>
        <dbReference type="ARBA" id="ARBA00022741"/>
    </source>
</evidence>
<keyword evidence="16" id="KW-0675">Receptor</keyword>
<dbReference type="GO" id="GO:0004714">
    <property type="term" value="F:transmembrane receptor protein tyrosine kinase activity"/>
    <property type="evidence" value="ECO:0007669"/>
    <property type="project" value="InterPro"/>
</dbReference>
<dbReference type="Gene3D" id="3.30.200.20">
    <property type="entry name" value="Phosphorylase Kinase, domain 1"/>
    <property type="match status" value="1"/>
</dbReference>
<evidence type="ECO:0000256" key="9">
    <source>
        <dbReference type="ARBA" id="ARBA00022989"/>
    </source>
</evidence>
<evidence type="ECO:0000256" key="1">
    <source>
        <dbReference type="ARBA" id="ARBA00004479"/>
    </source>
</evidence>
<dbReference type="InterPro" id="IPR045272">
    <property type="entry name" value="ANXUR1/2-like"/>
</dbReference>
<evidence type="ECO:0000256" key="14">
    <source>
        <dbReference type="SAM" id="Phobius"/>
    </source>
</evidence>
<gene>
    <name evidence="16" type="ORF">ALMOND_2B003460</name>
</gene>
<dbReference type="Pfam" id="PF07714">
    <property type="entry name" value="PK_Tyr_Ser-Thr"/>
    <property type="match status" value="1"/>
</dbReference>
<keyword evidence="9 14" id="KW-1133">Transmembrane helix</keyword>
<evidence type="ECO:0000256" key="5">
    <source>
        <dbReference type="ARBA" id="ARBA00022729"/>
    </source>
</evidence>
<keyword evidence="3" id="KW-0808">Transferase</keyword>
<keyword evidence="10 14" id="KW-0472">Membrane</keyword>
<sequence>MLQNNQSQVESDLNSSNTENLLQNNRSPVYNDRSSEENDQLSPHCQNHEEEIEPFYEILPASDPVPHQSPAEEVIQQPDKYFVNCGSKADANLSGRVFTADSSSGFLCSEKSRAIERTNQSPSPYQTARIFSQQSYYQFGINETGTYLVRLHFLAFSSSVNLSTALFDVLAFPNVSNSGFKLLINFTAKNSSNSPLIEEFFLGIHPGTFKIYFVPQASSFAFVNAIEVFLAPASFSPENYSSSFPLVLRTTYRVNVGGQKIKPDNDAIWRKWDTDSIYLSNSNAAEDSQPSSQSPNWQSLESDGFVGAASDCIAPSSVYQTAKLMTTSTEPSNPFNITWSFNVSADARHLVRVHFCDIIGPPGNFVFNLYSNGNFITKVGGPAFRFNSLYSPFYYDFVLSSNGSEFINISIGPSIDTTTNNSFLNGLEMLEIIEGPALSNPPASVCNMKGSKKIKVGLVVGSVIGGLSLICILIVGILFGLKYRKAKRVETSEWSPMPAFGGGSTRSRLTDGTITGSPMNYLNLGLKISFAELQQATNNFDTKLLIGEGGFGNVYRGTLLNGRNVAVKRGKRDEKGSGQGLPEFQTEIMVLSKIRHRHLVSLIGYCEERSEMILVYEFMEKGSLRDHLYDSNLPRLSWKQRLEICIGAARGLHYLHKGAAGGIIHRDVKSTNILLDENHVAKVADFGLSRSGPLDETHVSTNVKGTFGYLDPEYIMSQQLTEKSDVYSFGVVLLEVLCARPAIDTMLPRDQMNLAEWGMLCKKKGLLEQIVDSSIKNQIDPSSLRKFSETAEKCLQEDANDRPTMGDVLWDLEYAFQLQQTAKHREPHEDSTANASSAFVLPNVPRFPSVSSTINTDDLALPRDDELDTTEVEVFSLLRVGDAR</sequence>
<dbReference type="PANTHER" id="PTHR27003">
    <property type="entry name" value="OS07G0166700 PROTEIN"/>
    <property type="match status" value="1"/>
</dbReference>
<proteinExistence type="predicted"/>
<dbReference type="SMART" id="SM00220">
    <property type="entry name" value="S_TKc"/>
    <property type="match status" value="1"/>
</dbReference>
<dbReference type="Pfam" id="PF12819">
    <property type="entry name" value="Malectin_like"/>
    <property type="match status" value="1"/>
</dbReference>
<dbReference type="PROSITE" id="PS00107">
    <property type="entry name" value="PROTEIN_KINASE_ATP"/>
    <property type="match status" value="1"/>
</dbReference>
<dbReference type="Gramene" id="VVA17245">
    <property type="protein sequence ID" value="VVA17245"/>
    <property type="gene ID" value="Prudul26B003460"/>
</dbReference>
<dbReference type="FunFam" id="3.30.200.20:FF:000039">
    <property type="entry name" value="receptor-like protein kinase FERONIA"/>
    <property type="match status" value="1"/>
</dbReference>
<accession>A0A5E4END3</accession>
<feature type="binding site" evidence="12">
    <location>
        <position position="568"/>
    </location>
    <ligand>
        <name>ATP</name>
        <dbReference type="ChEBI" id="CHEBI:30616"/>
    </ligand>
</feature>
<evidence type="ECO:0000313" key="16">
    <source>
        <dbReference type="EMBL" id="VVA17245.1"/>
    </source>
</evidence>
<evidence type="ECO:0000256" key="8">
    <source>
        <dbReference type="ARBA" id="ARBA00022840"/>
    </source>
</evidence>
<dbReference type="AlphaFoldDB" id="A0A5E4END3"/>
<dbReference type="InterPro" id="IPR011009">
    <property type="entry name" value="Kinase-like_dom_sf"/>
</dbReference>
<keyword evidence="11" id="KW-0325">Glycoprotein</keyword>
<keyword evidence="2" id="KW-0723">Serine/threonine-protein kinase</keyword>
<evidence type="ECO:0000259" key="15">
    <source>
        <dbReference type="PROSITE" id="PS50011"/>
    </source>
</evidence>
<comment type="subcellular location">
    <subcellularLocation>
        <location evidence="1">Membrane</location>
        <topology evidence="1">Single-pass type I membrane protein</topology>
    </subcellularLocation>
</comment>
<dbReference type="GO" id="GO:0005524">
    <property type="term" value="F:ATP binding"/>
    <property type="evidence" value="ECO:0007669"/>
    <property type="project" value="UniProtKB-UniRule"/>
</dbReference>
<dbReference type="PROSITE" id="PS50011">
    <property type="entry name" value="PROTEIN_KINASE_DOM"/>
    <property type="match status" value="1"/>
</dbReference>
<feature type="domain" description="Protein kinase" evidence="15">
    <location>
        <begin position="540"/>
        <end position="817"/>
    </location>
</feature>
<keyword evidence="6 12" id="KW-0547">Nucleotide-binding</keyword>
<evidence type="ECO:0000256" key="7">
    <source>
        <dbReference type="ARBA" id="ARBA00022777"/>
    </source>
</evidence>
<keyword evidence="7 16" id="KW-0418">Kinase</keyword>
<dbReference type="Proteomes" id="UP000327085">
    <property type="component" value="Chromosome 6"/>
</dbReference>
<keyword evidence="8 12" id="KW-0067">ATP-binding</keyword>
<evidence type="ECO:0000256" key="12">
    <source>
        <dbReference type="PROSITE-ProRule" id="PRU10141"/>
    </source>
</evidence>
<protein>
    <submittedName>
        <fullName evidence="16">PREDICTED: receptor kinase</fullName>
    </submittedName>
</protein>
<dbReference type="Gene3D" id="1.10.510.10">
    <property type="entry name" value="Transferase(Phosphotransferase) domain 1"/>
    <property type="match status" value="1"/>
</dbReference>
<feature type="compositionally biased region" description="Polar residues" evidence="13">
    <location>
        <begin position="1"/>
        <end position="28"/>
    </location>
</feature>
<dbReference type="InterPro" id="IPR024788">
    <property type="entry name" value="Malectin-like_Carb-bd_dom"/>
</dbReference>
<dbReference type="CDD" id="cd14066">
    <property type="entry name" value="STKc_IRAK"/>
    <property type="match status" value="1"/>
</dbReference>
<dbReference type="GO" id="GO:0005886">
    <property type="term" value="C:plasma membrane"/>
    <property type="evidence" value="ECO:0007669"/>
    <property type="project" value="TreeGrafter"/>
</dbReference>
<dbReference type="Gene3D" id="2.60.120.430">
    <property type="entry name" value="Galactose-binding lectin"/>
    <property type="match status" value="2"/>
</dbReference>
<keyword evidence="5" id="KW-0732">Signal</keyword>